<dbReference type="Proteomes" id="UP000500961">
    <property type="component" value="Chromosome"/>
</dbReference>
<keyword evidence="1" id="KW-0732">Signal</keyword>
<evidence type="ECO:0000313" key="3">
    <source>
        <dbReference type="Proteomes" id="UP000500961"/>
    </source>
</evidence>
<dbReference type="EMBL" id="CP041345">
    <property type="protein sequence ID" value="QKG80544.1"/>
    <property type="molecule type" value="Genomic_DNA"/>
</dbReference>
<evidence type="ECO:0000313" key="2">
    <source>
        <dbReference type="EMBL" id="QKG80544.1"/>
    </source>
</evidence>
<keyword evidence="3" id="KW-1185">Reference proteome</keyword>
<dbReference type="PROSITE" id="PS51257">
    <property type="entry name" value="PROKAR_LIPOPROTEIN"/>
    <property type="match status" value="1"/>
</dbReference>
<dbReference type="KEGG" id="ttz:FHG85_09770"/>
<evidence type="ECO:0000256" key="1">
    <source>
        <dbReference type="SAM" id="SignalP"/>
    </source>
</evidence>
<reference evidence="2 3" key="1">
    <citation type="submission" date="2019-07" db="EMBL/GenBank/DDBJ databases">
        <title>Thalassofilum flectens gen. nov., sp. nov., a novel moderate thermophilic anaerobe from a shallow sea hot spring in Kunashir Island (Russia), representing a new family in the order Bacteroidales, and proposal of Thalassofilacea fam. nov.</title>
        <authorList>
            <person name="Kochetkova T.V."/>
            <person name="Podosokorskaya O.A."/>
            <person name="Novikov A."/>
            <person name="Elcheninov A.G."/>
            <person name="Toshchakov S.V."/>
            <person name="Kublanov I.V."/>
        </authorList>
    </citation>
    <scope>NUCLEOTIDE SEQUENCE [LARGE SCALE GENOMIC DNA]</scope>
    <source>
        <strain evidence="2 3">38-H</strain>
    </source>
</reference>
<organism evidence="2 3">
    <name type="scientific">Tenuifilum thalassicum</name>
    <dbReference type="NCBI Taxonomy" id="2590900"/>
    <lineage>
        <taxon>Bacteria</taxon>
        <taxon>Pseudomonadati</taxon>
        <taxon>Bacteroidota</taxon>
        <taxon>Bacteroidia</taxon>
        <taxon>Bacteroidales</taxon>
        <taxon>Tenuifilaceae</taxon>
        <taxon>Tenuifilum</taxon>
    </lineage>
</organism>
<evidence type="ECO:0008006" key="4">
    <source>
        <dbReference type="Google" id="ProtNLM"/>
    </source>
</evidence>
<protein>
    <recommendedName>
        <fullName evidence="4">LPP20 lipoprotein</fullName>
    </recommendedName>
</protein>
<gene>
    <name evidence="2" type="ORF">FHG85_09770</name>
</gene>
<dbReference type="RefSeq" id="WP_173075360.1">
    <property type="nucleotide sequence ID" value="NZ_CP041345.1"/>
</dbReference>
<accession>A0A7D4C170</accession>
<sequence>MKKFLLPALLLLFTVACMAQVDVNQIPKWYNEPPKSIWKIYASGTATAPTVEIAEKKATIDAKVQLARKVGSVEYKRKNKEVIASEVVKAELRDVKVERKMTISNQKMHTVFVLVSMKKKHLKKAKI</sequence>
<feature type="chain" id="PRO_5029687187" description="LPP20 lipoprotein" evidence="1">
    <location>
        <begin position="20"/>
        <end position="127"/>
    </location>
</feature>
<proteinExistence type="predicted"/>
<name>A0A7D4C170_9BACT</name>
<feature type="signal peptide" evidence="1">
    <location>
        <begin position="1"/>
        <end position="19"/>
    </location>
</feature>
<dbReference type="AlphaFoldDB" id="A0A7D4C170"/>